<evidence type="ECO:0000313" key="3">
    <source>
        <dbReference type="Proteomes" id="UP000002333"/>
    </source>
</evidence>
<accession>A0A3F2ZWY8</accession>
<dbReference type="InterPro" id="IPR052345">
    <property type="entry name" value="Rad_response_metalloprotease"/>
</dbReference>
<name>A0A3F2ZWY8_CLOB6</name>
<dbReference type="RefSeq" id="WP_012721414.1">
    <property type="nucleotide sequence ID" value="NC_012658.1"/>
</dbReference>
<sequence length="144" mass="16865">MNKIIKNQVNKLIKKYNTHNAFEIADELGIIVIKEPLDDNINGFYQYFKRNRIIYINSKLDEHNQLIVASHELGHAILHSKLNIVFLEENTFCVKNRYEKEANMFAIELLLQDKTLNQYLGYTLDQIAAVESIPLELLKLKFKV</sequence>
<dbReference type="PANTHER" id="PTHR43236">
    <property type="entry name" value="ANTITOXIN HIGA1"/>
    <property type="match status" value="1"/>
</dbReference>
<proteinExistence type="predicted"/>
<dbReference type="EMBL" id="CP001083">
    <property type="protein sequence ID" value="ACQ55135.1"/>
    <property type="molecule type" value="Genomic_DNA"/>
</dbReference>
<protein>
    <submittedName>
        <fullName evidence="2">Hypothetical immunity region protein 2</fullName>
    </submittedName>
</protein>
<reference evidence="2 3" key="1">
    <citation type="journal article" date="2007" name="PLoS ONE">
        <title>Analysis of the neurotoxin complex genes in Clostridium botulinum A1-A4 and B1 strains: BoNT/A3, /Ba4 and /B1 clusters are located within plasmids.</title>
        <authorList>
            <person name="Smith T.J."/>
            <person name="Hill K.K."/>
            <person name="Foley B.T."/>
            <person name="Detter J.C."/>
            <person name="Munk A.C."/>
            <person name="Bruce D.C."/>
            <person name="Doggett N.A."/>
            <person name="Smith L.A."/>
            <person name="Marks J.D."/>
            <person name="Xie G."/>
            <person name="Brettin T.S."/>
        </authorList>
    </citation>
    <scope>NUCLEOTIDE SEQUENCE [LARGE SCALE GENOMIC DNA]</scope>
    <source>
        <strain evidence="3">657 / Type Ba4</strain>
    </source>
</reference>
<dbReference type="PANTHER" id="PTHR43236:SF2">
    <property type="entry name" value="BLL0069 PROTEIN"/>
    <property type="match status" value="1"/>
</dbReference>
<organism evidence="2 3">
    <name type="scientific">Clostridium botulinum (strain 657 / Type Ba4)</name>
    <dbReference type="NCBI Taxonomy" id="515621"/>
    <lineage>
        <taxon>Bacteria</taxon>
        <taxon>Bacillati</taxon>
        <taxon>Bacillota</taxon>
        <taxon>Clostridia</taxon>
        <taxon>Eubacteriales</taxon>
        <taxon>Clostridiaceae</taxon>
        <taxon>Clostridium</taxon>
    </lineage>
</organism>
<dbReference type="InterPro" id="IPR010359">
    <property type="entry name" value="IrrE_HExxH"/>
</dbReference>
<dbReference type="KEGG" id="cbi:CLJ_B2579"/>
<dbReference type="AlphaFoldDB" id="A0A3F2ZWY8"/>
<feature type="domain" description="IrrE N-terminal-like" evidence="1">
    <location>
        <begin position="25"/>
        <end position="128"/>
    </location>
</feature>
<evidence type="ECO:0000259" key="1">
    <source>
        <dbReference type="Pfam" id="PF06114"/>
    </source>
</evidence>
<dbReference type="Proteomes" id="UP000002333">
    <property type="component" value="Chromosome"/>
</dbReference>
<reference evidence="3" key="2">
    <citation type="submission" date="2008-05" db="EMBL/GenBank/DDBJ databases">
        <title>Genome sequence of Clostridium botulinum Ba4 strain 657.</title>
        <authorList>
            <person name="Shrivastava S."/>
            <person name="Brown J.L."/>
            <person name="Bruce D."/>
            <person name="Detter C."/>
            <person name="Munk C."/>
            <person name="Smith L.A."/>
            <person name="Smith T.J."/>
            <person name="Sutton G."/>
            <person name="Brettin T.S."/>
        </authorList>
    </citation>
    <scope>NUCLEOTIDE SEQUENCE [LARGE SCALE GENOMIC DNA]</scope>
    <source>
        <strain evidence="3">657 / Type Ba4</strain>
    </source>
</reference>
<gene>
    <name evidence="2" type="ordered locus">CLJ_B2579</name>
</gene>
<evidence type="ECO:0000313" key="2">
    <source>
        <dbReference type="EMBL" id="ACQ55135.1"/>
    </source>
</evidence>
<dbReference type="Gene3D" id="1.10.10.2910">
    <property type="match status" value="1"/>
</dbReference>
<dbReference type="Pfam" id="PF06114">
    <property type="entry name" value="Peptidase_M78"/>
    <property type="match status" value="1"/>
</dbReference>